<evidence type="ECO:0000256" key="1">
    <source>
        <dbReference type="ARBA" id="ARBA00004477"/>
    </source>
</evidence>
<keyword evidence="8 10" id="KW-1133">Transmembrane helix</keyword>
<comment type="caution">
    <text evidence="12">The sequence shown here is derived from an EMBL/GenBank/DDBJ whole genome shotgun (WGS) entry which is preliminary data.</text>
</comment>
<organism evidence="12 13">
    <name type="scientific">Popillia japonica</name>
    <name type="common">Japanese beetle</name>
    <dbReference type="NCBI Taxonomy" id="7064"/>
    <lineage>
        <taxon>Eukaryota</taxon>
        <taxon>Metazoa</taxon>
        <taxon>Ecdysozoa</taxon>
        <taxon>Arthropoda</taxon>
        <taxon>Hexapoda</taxon>
        <taxon>Insecta</taxon>
        <taxon>Pterygota</taxon>
        <taxon>Neoptera</taxon>
        <taxon>Endopterygota</taxon>
        <taxon>Coleoptera</taxon>
        <taxon>Polyphaga</taxon>
        <taxon>Scarabaeiformia</taxon>
        <taxon>Scarabaeidae</taxon>
        <taxon>Rutelinae</taxon>
        <taxon>Popillia</taxon>
    </lineage>
</organism>
<accession>A0AAW1M3F1</accession>
<feature type="transmembrane region" description="Helical" evidence="10">
    <location>
        <begin position="212"/>
        <end position="231"/>
    </location>
</feature>
<dbReference type="EMBL" id="JASPKY010000070">
    <property type="protein sequence ID" value="KAK9739811.1"/>
    <property type="molecule type" value="Genomic_DNA"/>
</dbReference>
<reference evidence="12 13" key="1">
    <citation type="journal article" date="2024" name="BMC Genomics">
        <title>De novo assembly and annotation of Popillia japonica's genome with initial clues to its potential as an invasive pest.</title>
        <authorList>
            <person name="Cucini C."/>
            <person name="Boschi S."/>
            <person name="Funari R."/>
            <person name="Cardaioli E."/>
            <person name="Iannotti N."/>
            <person name="Marturano G."/>
            <person name="Paoli F."/>
            <person name="Bruttini M."/>
            <person name="Carapelli A."/>
            <person name="Frati F."/>
            <person name="Nardi F."/>
        </authorList>
    </citation>
    <scope>NUCLEOTIDE SEQUENCE [LARGE SCALE GENOMIC DNA]</scope>
    <source>
        <strain evidence="12">DMR45628</strain>
    </source>
</reference>
<evidence type="ECO:0000256" key="7">
    <source>
        <dbReference type="ARBA" id="ARBA00022824"/>
    </source>
</evidence>
<keyword evidence="7 10" id="KW-0256">Endoplasmic reticulum</keyword>
<dbReference type="InterPro" id="IPR004856">
    <property type="entry name" value="Glyco_trans_ALG6/ALG8"/>
</dbReference>
<comment type="pathway">
    <text evidence="2 10">Protein modification; protein glycosylation.</text>
</comment>
<name>A0AAW1M3F1_POPJA</name>
<feature type="transmembrane region" description="Helical" evidence="10">
    <location>
        <begin position="428"/>
        <end position="447"/>
    </location>
</feature>
<feature type="transmembrane region" description="Helical" evidence="10">
    <location>
        <begin position="298"/>
        <end position="320"/>
    </location>
</feature>
<comment type="subcellular location">
    <subcellularLocation>
        <location evidence="1 10">Endoplasmic reticulum membrane</location>
        <topology evidence="1 10">Multi-pass membrane protein</topology>
    </subcellularLocation>
</comment>
<keyword evidence="5 10" id="KW-0808">Transferase</keyword>
<keyword evidence="9 10" id="KW-0472">Membrane</keyword>
<protein>
    <recommendedName>
        <fullName evidence="10">Alpha-1,3-glucosyltransferase</fullName>
        <ecNumber evidence="10">2.4.1.-</ecNumber>
    </recommendedName>
</protein>
<evidence type="ECO:0000256" key="9">
    <source>
        <dbReference type="ARBA" id="ARBA00023136"/>
    </source>
</evidence>
<feature type="transmembrane region" description="Helical" evidence="10">
    <location>
        <begin position="332"/>
        <end position="348"/>
    </location>
</feature>
<keyword evidence="13" id="KW-1185">Reference proteome</keyword>
<feature type="transmembrane region" description="Helical" evidence="10">
    <location>
        <begin position="398"/>
        <end position="416"/>
    </location>
</feature>
<dbReference type="GO" id="GO:0005789">
    <property type="term" value="C:endoplasmic reticulum membrane"/>
    <property type="evidence" value="ECO:0007669"/>
    <property type="project" value="UniProtKB-SubCell"/>
</dbReference>
<evidence type="ECO:0000256" key="5">
    <source>
        <dbReference type="ARBA" id="ARBA00022679"/>
    </source>
</evidence>
<feature type="signal peptide" evidence="11">
    <location>
        <begin position="1"/>
        <end position="21"/>
    </location>
</feature>
<dbReference type="PANTHER" id="PTHR12413">
    <property type="entry name" value="DOLICHYL GLYCOSYLTRANSFERASE"/>
    <property type="match status" value="1"/>
</dbReference>
<evidence type="ECO:0000256" key="11">
    <source>
        <dbReference type="SAM" id="SignalP"/>
    </source>
</evidence>
<evidence type="ECO:0000313" key="13">
    <source>
        <dbReference type="Proteomes" id="UP001458880"/>
    </source>
</evidence>
<evidence type="ECO:0000256" key="4">
    <source>
        <dbReference type="ARBA" id="ARBA00022676"/>
    </source>
</evidence>
<feature type="transmembrane region" description="Helical" evidence="10">
    <location>
        <begin position="119"/>
        <end position="138"/>
    </location>
</feature>
<sequence>MFFILALVTCFKLLLIPAYRSTDFEVHRNWLAITHNLPIKKWYFENTSEWTLDYPPMFAWFEYCLSQIAQYFDKDMLLIENLNYASSETILFQRLSVIIADLIYAYGVQQCCLILPKSWQTNVILPVLLLANVGLLMVDHIHFQYNGIMFGILLLSITKMLKERYLWSAFWFTILLNMKHIFIYLAPAYFIYMLRNYCLKSNKAFSIGFTNFIKLASTVVSIFLITFIPFYDHINQVFSRMFPFKRGLSHAYWAPNIWALYNFCDKMAVLAGSRMNLHQINSTASMTGGLVQEYTHNVLPSITPVLTIGLTALLMIPGMLKLWKLERSPLNFLRFLIICALTSFLFGWHVHEKAILMAIIPLSILSIMDAEDARIFLILSTTGLYSLLPLLYPQNLLLLKVLLVVTYCSYAFYNLCNLYPLKKCERRLPLLNLSESIYILGLIPLFFYENIIHTLLQLNQKLPFLPLMMISTYCAVGIVYSWCRYYLNFMLKCK</sequence>
<evidence type="ECO:0000313" key="12">
    <source>
        <dbReference type="EMBL" id="KAK9739811.1"/>
    </source>
</evidence>
<evidence type="ECO:0000256" key="6">
    <source>
        <dbReference type="ARBA" id="ARBA00022692"/>
    </source>
</evidence>
<keyword evidence="4 10" id="KW-0328">Glycosyltransferase</keyword>
<dbReference type="EC" id="2.4.1.-" evidence="10"/>
<feature type="transmembrane region" description="Helical" evidence="10">
    <location>
        <begin position="167"/>
        <end position="192"/>
    </location>
</feature>
<proteinExistence type="inferred from homology"/>
<dbReference type="Proteomes" id="UP001458880">
    <property type="component" value="Unassembled WGS sequence"/>
</dbReference>
<evidence type="ECO:0000256" key="3">
    <source>
        <dbReference type="ARBA" id="ARBA00008715"/>
    </source>
</evidence>
<dbReference type="PANTHER" id="PTHR12413:SF2">
    <property type="entry name" value="DOLICHYL PYROPHOSPHATE GLC1MAN9GLCNAC2 ALPHA-1,3-GLUCOSYLTRANSFERASE-RELATED"/>
    <property type="match status" value="1"/>
</dbReference>
<feature type="transmembrane region" description="Helical" evidence="10">
    <location>
        <begin position="375"/>
        <end position="392"/>
    </location>
</feature>
<keyword evidence="6 10" id="KW-0812">Transmembrane</keyword>
<keyword evidence="11" id="KW-0732">Signal</keyword>
<gene>
    <name evidence="12" type="ORF">QE152_g8704</name>
</gene>
<feature type="chain" id="PRO_5043878411" description="Alpha-1,3-glucosyltransferase" evidence="11">
    <location>
        <begin position="22"/>
        <end position="494"/>
    </location>
</feature>
<dbReference type="GO" id="GO:0006487">
    <property type="term" value="P:protein N-linked glycosylation"/>
    <property type="evidence" value="ECO:0007669"/>
    <property type="project" value="TreeGrafter"/>
</dbReference>
<dbReference type="GO" id="GO:0042283">
    <property type="term" value="F:dolichyl pyrophosphate Glc1Man9GlcNAc2 alpha-1,3-glucosyltransferase activity"/>
    <property type="evidence" value="ECO:0007669"/>
    <property type="project" value="TreeGrafter"/>
</dbReference>
<dbReference type="AlphaFoldDB" id="A0AAW1M3F1"/>
<feature type="transmembrane region" description="Helical" evidence="10">
    <location>
        <begin position="467"/>
        <end position="487"/>
    </location>
</feature>
<evidence type="ECO:0000256" key="2">
    <source>
        <dbReference type="ARBA" id="ARBA00004922"/>
    </source>
</evidence>
<comment type="similarity">
    <text evidence="3 10">Belongs to the ALG6/ALG8 glucosyltransferase family.</text>
</comment>
<evidence type="ECO:0000256" key="10">
    <source>
        <dbReference type="RuleBase" id="RU363110"/>
    </source>
</evidence>
<dbReference type="Pfam" id="PF03155">
    <property type="entry name" value="Alg6_Alg8"/>
    <property type="match status" value="1"/>
</dbReference>
<evidence type="ECO:0000256" key="8">
    <source>
        <dbReference type="ARBA" id="ARBA00022989"/>
    </source>
</evidence>